<name>A0A1I2YAP2_9FIRM</name>
<sequence>MSVREICVCKNCICKVCVYTDACCAYCDDEMITECSMFIEDDETVCPLFTEEN</sequence>
<dbReference type="AlphaFoldDB" id="A0A1I2YAP2"/>
<gene>
    <name evidence="1" type="ORF">SAMN05660649_04351</name>
</gene>
<dbReference type="STRING" id="341036.SAMN05660649_04351"/>
<evidence type="ECO:0000313" key="1">
    <source>
        <dbReference type="EMBL" id="SFH22743.1"/>
    </source>
</evidence>
<keyword evidence="2" id="KW-1185">Reference proteome</keyword>
<organism evidence="1 2">
    <name type="scientific">Desulfotruncus arcticus DSM 17038</name>
    <dbReference type="NCBI Taxonomy" id="1121424"/>
    <lineage>
        <taxon>Bacteria</taxon>
        <taxon>Bacillati</taxon>
        <taxon>Bacillota</taxon>
        <taxon>Clostridia</taxon>
        <taxon>Eubacteriales</taxon>
        <taxon>Desulfallaceae</taxon>
        <taxon>Desulfotruncus</taxon>
    </lineage>
</organism>
<reference evidence="2" key="1">
    <citation type="submission" date="2016-10" db="EMBL/GenBank/DDBJ databases">
        <authorList>
            <person name="Varghese N."/>
            <person name="Submissions S."/>
        </authorList>
    </citation>
    <scope>NUCLEOTIDE SEQUENCE [LARGE SCALE GENOMIC DNA]</scope>
    <source>
        <strain evidence="2">DSM 17038</strain>
    </source>
</reference>
<dbReference type="Proteomes" id="UP000199337">
    <property type="component" value="Unassembled WGS sequence"/>
</dbReference>
<accession>A0A1I2YAP2</accession>
<proteinExistence type="predicted"/>
<evidence type="ECO:0000313" key="2">
    <source>
        <dbReference type="Proteomes" id="UP000199337"/>
    </source>
</evidence>
<protein>
    <submittedName>
        <fullName evidence="1">Uncharacterized protein</fullName>
    </submittedName>
</protein>
<dbReference type="EMBL" id="FOOX01000020">
    <property type="protein sequence ID" value="SFH22743.1"/>
    <property type="molecule type" value="Genomic_DNA"/>
</dbReference>